<accession>A0AA39S604</accession>
<feature type="compositionally biased region" description="Polar residues" evidence="1">
    <location>
        <begin position="121"/>
        <end position="149"/>
    </location>
</feature>
<feature type="compositionally biased region" description="Low complexity" evidence="1">
    <location>
        <begin position="150"/>
        <end position="160"/>
    </location>
</feature>
<feature type="region of interest" description="Disordered" evidence="1">
    <location>
        <begin position="79"/>
        <end position="165"/>
    </location>
</feature>
<feature type="compositionally biased region" description="Basic and acidic residues" evidence="1">
    <location>
        <begin position="110"/>
        <end position="119"/>
    </location>
</feature>
<organism evidence="2 3">
    <name type="scientific">Acer saccharum</name>
    <name type="common">Sugar maple</name>
    <dbReference type="NCBI Taxonomy" id="4024"/>
    <lineage>
        <taxon>Eukaryota</taxon>
        <taxon>Viridiplantae</taxon>
        <taxon>Streptophyta</taxon>
        <taxon>Embryophyta</taxon>
        <taxon>Tracheophyta</taxon>
        <taxon>Spermatophyta</taxon>
        <taxon>Magnoliopsida</taxon>
        <taxon>eudicotyledons</taxon>
        <taxon>Gunneridae</taxon>
        <taxon>Pentapetalae</taxon>
        <taxon>rosids</taxon>
        <taxon>malvids</taxon>
        <taxon>Sapindales</taxon>
        <taxon>Sapindaceae</taxon>
        <taxon>Hippocastanoideae</taxon>
        <taxon>Acereae</taxon>
        <taxon>Acer</taxon>
    </lineage>
</organism>
<evidence type="ECO:0000256" key="1">
    <source>
        <dbReference type="SAM" id="MobiDB-lite"/>
    </source>
</evidence>
<name>A0AA39S604_ACESA</name>
<feature type="compositionally biased region" description="Low complexity" evidence="1">
    <location>
        <begin position="86"/>
        <end position="107"/>
    </location>
</feature>
<reference evidence="2" key="2">
    <citation type="submission" date="2023-06" db="EMBL/GenBank/DDBJ databases">
        <authorList>
            <person name="Swenson N.G."/>
            <person name="Wegrzyn J.L."/>
            <person name="Mcevoy S.L."/>
        </authorList>
    </citation>
    <scope>NUCLEOTIDE SEQUENCE</scope>
    <source>
        <strain evidence="2">NS2018</strain>
        <tissue evidence="2">Leaf</tissue>
    </source>
</reference>
<proteinExistence type="predicted"/>
<gene>
    <name evidence="2" type="ORF">LWI29_000715</name>
</gene>
<reference evidence="2" key="1">
    <citation type="journal article" date="2022" name="Plant J.">
        <title>Strategies of tolerance reflected in two North American maple genomes.</title>
        <authorList>
            <person name="McEvoy S.L."/>
            <person name="Sezen U.U."/>
            <person name="Trouern-Trend A."/>
            <person name="McMahon S.M."/>
            <person name="Schaberg P.G."/>
            <person name="Yang J."/>
            <person name="Wegrzyn J.L."/>
            <person name="Swenson N.G."/>
        </authorList>
    </citation>
    <scope>NUCLEOTIDE SEQUENCE</scope>
    <source>
        <strain evidence="2">NS2018</strain>
    </source>
</reference>
<dbReference type="EMBL" id="JAUESC010000382">
    <property type="protein sequence ID" value="KAK0586086.1"/>
    <property type="molecule type" value="Genomic_DNA"/>
</dbReference>
<evidence type="ECO:0000313" key="3">
    <source>
        <dbReference type="Proteomes" id="UP001168877"/>
    </source>
</evidence>
<protein>
    <submittedName>
        <fullName evidence="2">Uncharacterized protein</fullName>
    </submittedName>
</protein>
<dbReference type="AlphaFoldDB" id="A0AA39S604"/>
<sequence length="179" mass="19218">MERYAVGFGISSAAVLALIPLSWNHSWEASSIQGSPPGRPAISLVSRYYSGLKIVSYGFLLTVLPKNLTINVQSKFPLNRSGGGETLETSSSAGRSRSSSSRSSGTADKPWLKQLRELAKSSFSAKGSGTPNDPSSSRTKWSGFWNRNRSGSSSKNSSSDFKSKPKGLYKDLEAIFAAK</sequence>
<dbReference type="Proteomes" id="UP001168877">
    <property type="component" value="Unassembled WGS sequence"/>
</dbReference>
<keyword evidence="3" id="KW-1185">Reference proteome</keyword>
<evidence type="ECO:0000313" key="2">
    <source>
        <dbReference type="EMBL" id="KAK0586086.1"/>
    </source>
</evidence>
<comment type="caution">
    <text evidence="2">The sequence shown here is derived from an EMBL/GenBank/DDBJ whole genome shotgun (WGS) entry which is preliminary data.</text>
</comment>